<name>A0A1M4ZT52_9FLAO</name>
<gene>
    <name evidence="2" type="ORF">SAMN05444377_10511</name>
</gene>
<dbReference type="AlphaFoldDB" id="A0A1M4ZT52"/>
<organism evidence="2 3">
    <name type="scientific">Flavobacterium fontis</name>
    <dbReference type="NCBI Taxonomy" id="1124188"/>
    <lineage>
        <taxon>Bacteria</taxon>
        <taxon>Pseudomonadati</taxon>
        <taxon>Bacteroidota</taxon>
        <taxon>Flavobacteriia</taxon>
        <taxon>Flavobacteriales</taxon>
        <taxon>Flavobacteriaceae</taxon>
        <taxon>Flavobacterium</taxon>
    </lineage>
</organism>
<dbReference type="Proteomes" id="UP000184147">
    <property type="component" value="Unassembled WGS sequence"/>
</dbReference>
<reference evidence="2 3" key="1">
    <citation type="submission" date="2016-11" db="EMBL/GenBank/DDBJ databases">
        <authorList>
            <person name="Jaros S."/>
            <person name="Januszkiewicz K."/>
            <person name="Wedrychowicz H."/>
        </authorList>
    </citation>
    <scope>NUCLEOTIDE SEQUENCE [LARGE SCALE GENOMIC DNA]</scope>
    <source>
        <strain evidence="2 3">DSM 25660</strain>
    </source>
</reference>
<evidence type="ECO:0000256" key="1">
    <source>
        <dbReference type="SAM" id="Phobius"/>
    </source>
</evidence>
<accession>A0A1M4ZT52</accession>
<dbReference type="EMBL" id="FQVQ01000005">
    <property type="protein sequence ID" value="SHF21219.1"/>
    <property type="molecule type" value="Genomic_DNA"/>
</dbReference>
<keyword evidence="3" id="KW-1185">Reference proteome</keyword>
<dbReference type="RefSeq" id="WP_073362480.1">
    <property type="nucleotide sequence ID" value="NZ_FQVQ01000005.1"/>
</dbReference>
<dbReference type="OrthoDB" id="1455250at2"/>
<keyword evidence="1" id="KW-0472">Membrane</keyword>
<proteinExistence type="predicted"/>
<keyword evidence="1" id="KW-0812">Transmembrane</keyword>
<sequence>MTFLDVYFFAQAFHAEPPSQWPADRVIKFEKRLRLESQLAATSESVNAQAQFLEVLKTHRPILAFLDAHPEFAHHFRQNTNLLQTYPDPDYEPFGWSSLVADVEAFLTPDWEAFVAEEFEAERFYYLKFTWRYVDIMPAGVRRLLVNKLESKLESYRLATTTSKVDVEERLFAYYAELAEKIGEKKLIQLVQHIRRQQHEQLRDILESVNKPGIVNFFEILFGGFFYLFYHPTDPQEQRKRKRVMGDFKFTLIILGVIGILIAGAAFYGEQKKTEIRNRQELEKLGFYPSLYYYDKNGVRLGPPYPDTLQTGYDFFQKRRLPPAPSGLTFINTTPFEVLLFSDANVINTFFKAEEKRQAARHCVWVAPRDTLHWDTHGIPFHLYVGKKISPTIQGKETWMPRFQYPSDQVLRYTPYPIEINNGFMEFLGNNYSMILRADRAFYANGQQKFRDTVFKLF</sequence>
<evidence type="ECO:0000313" key="3">
    <source>
        <dbReference type="Proteomes" id="UP000184147"/>
    </source>
</evidence>
<keyword evidence="1" id="KW-1133">Transmembrane helix</keyword>
<protein>
    <submittedName>
        <fullName evidence="2">Uncharacterized protein</fullName>
    </submittedName>
</protein>
<evidence type="ECO:0000313" key="2">
    <source>
        <dbReference type="EMBL" id="SHF21219.1"/>
    </source>
</evidence>
<feature type="transmembrane region" description="Helical" evidence="1">
    <location>
        <begin position="213"/>
        <end position="230"/>
    </location>
</feature>
<feature type="transmembrane region" description="Helical" evidence="1">
    <location>
        <begin position="250"/>
        <end position="269"/>
    </location>
</feature>